<dbReference type="NCBIfam" id="TIGR00678">
    <property type="entry name" value="holB"/>
    <property type="match status" value="1"/>
</dbReference>
<dbReference type="EC" id="2.7.7.7" evidence="2"/>
<evidence type="ECO:0000259" key="1">
    <source>
        <dbReference type="SMART" id="SM00382"/>
    </source>
</evidence>
<reference evidence="2" key="2">
    <citation type="submission" date="2021-03" db="EMBL/GenBank/DDBJ databases">
        <authorList>
            <person name="Artuso I."/>
            <person name="Turrini P."/>
            <person name="Pirolo M."/>
            <person name="Lugli G.A."/>
            <person name="Ventura M."/>
            <person name="Visca P."/>
        </authorList>
    </citation>
    <scope>NUCLEOTIDE SEQUENCE</scope>
    <source>
        <strain evidence="2">LMG 26462</strain>
    </source>
</reference>
<name>A0A9X1A7F9_9HYPH</name>
<dbReference type="GO" id="GO:0009360">
    <property type="term" value="C:DNA polymerase III complex"/>
    <property type="evidence" value="ECO:0007669"/>
    <property type="project" value="TreeGrafter"/>
</dbReference>
<dbReference type="RefSeq" id="WP_214386660.1">
    <property type="nucleotide sequence ID" value="NZ_JAFLWW010000001.1"/>
</dbReference>
<dbReference type="PANTHER" id="PTHR11669">
    <property type="entry name" value="REPLICATION FACTOR C / DNA POLYMERASE III GAMMA-TAU SUBUNIT"/>
    <property type="match status" value="1"/>
</dbReference>
<dbReference type="EMBL" id="JAFLWW010000001">
    <property type="protein sequence ID" value="MBT1154617.1"/>
    <property type="molecule type" value="Genomic_DNA"/>
</dbReference>
<dbReference type="SUPFAM" id="SSF52540">
    <property type="entry name" value="P-loop containing nucleoside triphosphate hydrolases"/>
    <property type="match status" value="1"/>
</dbReference>
<dbReference type="PANTHER" id="PTHR11669:SF8">
    <property type="entry name" value="DNA POLYMERASE III SUBUNIT DELTA"/>
    <property type="match status" value="1"/>
</dbReference>
<organism evidence="2 3">
    <name type="scientific">Aminobacter anthyllidis</name>
    <dbReference type="NCBI Taxonomy" id="1035067"/>
    <lineage>
        <taxon>Bacteria</taxon>
        <taxon>Pseudomonadati</taxon>
        <taxon>Pseudomonadota</taxon>
        <taxon>Alphaproteobacteria</taxon>
        <taxon>Hyphomicrobiales</taxon>
        <taxon>Phyllobacteriaceae</taxon>
        <taxon>Aminobacter</taxon>
    </lineage>
</organism>
<dbReference type="NCBIfam" id="NF006586">
    <property type="entry name" value="PRK09112.1"/>
    <property type="match status" value="1"/>
</dbReference>
<dbReference type="Gene3D" id="3.40.50.300">
    <property type="entry name" value="P-loop containing nucleotide triphosphate hydrolases"/>
    <property type="match status" value="1"/>
</dbReference>
<feature type="domain" description="AAA+ ATPase" evidence="1">
    <location>
        <begin position="45"/>
        <end position="201"/>
    </location>
</feature>
<accession>A0A9X1A7F9</accession>
<protein>
    <submittedName>
        <fullName evidence="2">DNA polymerase III subunit delta</fullName>
        <ecNumber evidence="2">2.7.7.7</ecNumber>
    </submittedName>
</protein>
<dbReference type="GO" id="GO:0006261">
    <property type="term" value="P:DNA-templated DNA replication"/>
    <property type="evidence" value="ECO:0007669"/>
    <property type="project" value="TreeGrafter"/>
</dbReference>
<dbReference type="Proteomes" id="UP001138921">
    <property type="component" value="Unassembled WGS sequence"/>
</dbReference>
<dbReference type="InterPro" id="IPR004622">
    <property type="entry name" value="DNA_pol_HolB"/>
</dbReference>
<dbReference type="Pfam" id="PF13177">
    <property type="entry name" value="DNA_pol3_delta2"/>
    <property type="match status" value="1"/>
</dbReference>
<dbReference type="InterPro" id="IPR027417">
    <property type="entry name" value="P-loop_NTPase"/>
</dbReference>
<gene>
    <name evidence="2" type="ORF">J1C56_03340</name>
</gene>
<dbReference type="SMART" id="SM00382">
    <property type="entry name" value="AAA"/>
    <property type="match status" value="1"/>
</dbReference>
<comment type="caution">
    <text evidence="2">The sequence shown here is derived from an EMBL/GenBank/DDBJ whole genome shotgun (WGS) entry which is preliminary data.</text>
</comment>
<dbReference type="GO" id="GO:0008408">
    <property type="term" value="F:3'-5' exonuclease activity"/>
    <property type="evidence" value="ECO:0007669"/>
    <property type="project" value="InterPro"/>
</dbReference>
<keyword evidence="3" id="KW-1185">Reference proteome</keyword>
<dbReference type="GO" id="GO:0003887">
    <property type="term" value="F:DNA-directed DNA polymerase activity"/>
    <property type="evidence" value="ECO:0007669"/>
    <property type="project" value="UniProtKB-EC"/>
</dbReference>
<proteinExistence type="predicted"/>
<dbReference type="NCBIfam" id="NF005677">
    <property type="entry name" value="PRK07471.1"/>
    <property type="match status" value="1"/>
</dbReference>
<dbReference type="InterPro" id="IPR003593">
    <property type="entry name" value="AAA+_ATPase"/>
</dbReference>
<reference evidence="2" key="1">
    <citation type="journal article" date="2021" name="Microorganisms">
        <title>Phylogenomic Reconstruction and Metabolic Potential of the Genus Aminobacter.</title>
        <authorList>
            <person name="Artuso I."/>
            <person name="Turrini P."/>
            <person name="Pirolo M."/>
            <person name="Lugli G.A."/>
            <person name="Ventura M."/>
            <person name="Visca P."/>
        </authorList>
    </citation>
    <scope>NUCLEOTIDE SEQUENCE</scope>
    <source>
        <strain evidence="2">LMG 26462</strain>
    </source>
</reference>
<sequence>MMFERLAPEQHDTLDGVPEPAENPRLFGHEQAIAMLTAAYRSGKLPHALILAGPVGIGKATLAFHLAHHLLRYPDYRNAPEELADPDPRSGLFRQVATGAHPSVLHLTRPQNDKTKGFKSVVTVDEIRKVSRFLSMTSHDGAYRVVIVDPADDMNTNAANALLKNLEEPPARTLFILIVHAPGSLLPTIRSRCQTIRLTPLDDGALLSALAGTDQPAPDEPEARAALVQRAGGSARAAILLTQYGGLEIADALDKIVQSGRNDIAAAYRLADAVAGRDNTIQFDVFNRRALDLLSDTATEAARNSDLSRANVLSDAWHDAQNAISETETYNLDKKQHVLAMIDRLNAALRM</sequence>
<keyword evidence="2" id="KW-0808">Transferase</keyword>
<evidence type="ECO:0000313" key="2">
    <source>
        <dbReference type="EMBL" id="MBT1154617.1"/>
    </source>
</evidence>
<evidence type="ECO:0000313" key="3">
    <source>
        <dbReference type="Proteomes" id="UP001138921"/>
    </source>
</evidence>
<keyword evidence="2" id="KW-0548">Nucleotidyltransferase</keyword>
<dbReference type="InterPro" id="IPR050238">
    <property type="entry name" value="DNA_Rep/Repair_Clamp_Loader"/>
</dbReference>
<dbReference type="AlphaFoldDB" id="A0A9X1A7F9"/>